<dbReference type="GO" id="GO:0005524">
    <property type="term" value="F:ATP binding"/>
    <property type="evidence" value="ECO:0007669"/>
    <property type="project" value="UniProtKB-KW"/>
</dbReference>
<feature type="compositionally biased region" description="Acidic residues" evidence="9">
    <location>
        <begin position="1098"/>
        <end position="1120"/>
    </location>
</feature>
<comment type="subcellular location">
    <subcellularLocation>
        <location evidence="1">Nucleus</location>
    </subcellularLocation>
</comment>
<dbReference type="GO" id="GO:0005634">
    <property type="term" value="C:nucleus"/>
    <property type="evidence" value="ECO:0007669"/>
    <property type="project" value="UniProtKB-SubCell"/>
</dbReference>
<dbReference type="InterPro" id="IPR002934">
    <property type="entry name" value="Polymerase_NTP_transf_dom"/>
</dbReference>
<dbReference type="Gene3D" id="3.90.1140.10">
    <property type="entry name" value="Cyclic phosphodiesterase"/>
    <property type="match status" value="1"/>
</dbReference>
<dbReference type="Gene3D" id="3.60.10.10">
    <property type="entry name" value="Endonuclease/exonuclease/phosphatase"/>
    <property type="match status" value="1"/>
</dbReference>
<dbReference type="InterPro" id="IPR036691">
    <property type="entry name" value="Endo/exonu/phosph_ase_sf"/>
</dbReference>
<dbReference type="STRING" id="1231657.A0A1Y1ZHP3"/>
<dbReference type="Pfam" id="PF03372">
    <property type="entry name" value="Exo_endo_phos"/>
    <property type="match status" value="1"/>
</dbReference>
<evidence type="ECO:0000256" key="6">
    <source>
        <dbReference type="ARBA" id="ARBA00022741"/>
    </source>
</evidence>
<name>A0A1Y1ZHP3_9PLEO</name>
<dbReference type="InterPro" id="IPR005135">
    <property type="entry name" value="Endo/exonuclease/phosphatase"/>
</dbReference>
<dbReference type="SUPFAM" id="SSF56219">
    <property type="entry name" value="DNase I-like"/>
    <property type="match status" value="1"/>
</dbReference>
<feature type="domain" description="MJ1316 RNA cyclic group end recognition" evidence="12">
    <location>
        <begin position="1146"/>
        <end position="1216"/>
    </location>
</feature>
<keyword evidence="4" id="KW-0507">mRNA processing</keyword>
<gene>
    <name evidence="14" type="ORF">BCR34DRAFT_540394</name>
</gene>
<evidence type="ECO:0000256" key="7">
    <source>
        <dbReference type="ARBA" id="ARBA00022840"/>
    </source>
</evidence>
<keyword evidence="6" id="KW-0547">Nucleotide-binding</keyword>
<feature type="domain" description="Poly(A) polymerase central" evidence="13">
    <location>
        <begin position="795"/>
        <end position="930"/>
    </location>
</feature>
<organism evidence="14 15">
    <name type="scientific">Clohesyomyces aquaticus</name>
    <dbReference type="NCBI Taxonomy" id="1231657"/>
    <lineage>
        <taxon>Eukaryota</taxon>
        <taxon>Fungi</taxon>
        <taxon>Dikarya</taxon>
        <taxon>Ascomycota</taxon>
        <taxon>Pezizomycotina</taxon>
        <taxon>Dothideomycetes</taxon>
        <taxon>Pleosporomycetidae</taxon>
        <taxon>Pleosporales</taxon>
        <taxon>Lindgomycetaceae</taxon>
        <taxon>Clohesyomyces</taxon>
    </lineage>
</organism>
<dbReference type="InterPro" id="IPR043519">
    <property type="entry name" value="NT_sf"/>
</dbReference>
<dbReference type="Pfam" id="PF13563">
    <property type="entry name" value="2_5_RNA_ligase2"/>
    <property type="match status" value="1"/>
</dbReference>
<keyword evidence="7" id="KW-0067">ATP-binding</keyword>
<evidence type="ECO:0000313" key="15">
    <source>
        <dbReference type="Proteomes" id="UP000193144"/>
    </source>
</evidence>
<accession>A0A1Y1ZHP3</accession>
<evidence type="ECO:0000256" key="3">
    <source>
        <dbReference type="ARBA" id="ARBA00012388"/>
    </source>
</evidence>
<dbReference type="GO" id="GO:0031123">
    <property type="term" value="P:RNA 3'-end processing"/>
    <property type="evidence" value="ECO:0007669"/>
    <property type="project" value="InterPro"/>
</dbReference>
<dbReference type="Gene3D" id="3.30.460.10">
    <property type="entry name" value="Beta Polymerase, domain 2"/>
    <property type="match status" value="1"/>
</dbReference>
<dbReference type="PANTHER" id="PTHR10682">
    <property type="entry name" value="POLY A POLYMERASE"/>
    <property type="match status" value="1"/>
</dbReference>
<dbReference type="GO" id="GO:1990817">
    <property type="term" value="F:poly(A) RNA polymerase activity"/>
    <property type="evidence" value="ECO:0007669"/>
    <property type="project" value="UniProtKB-EC"/>
</dbReference>
<dbReference type="SUPFAM" id="SSF55003">
    <property type="entry name" value="PAP/Archaeal CCA-adding enzyme, C-terminal domain"/>
    <property type="match status" value="1"/>
</dbReference>
<keyword evidence="8" id="KW-0539">Nucleus</keyword>
<feature type="region of interest" description="Disordered" evidence="9">
    <location>
        <begin position="1098"/>
        <end position="1146"/>
    </location>
</feature>
<feature type="region of interest" description="Disordered" evidence="9">
    <location>
        <begin position="219"/>
        <end position="261"/>
    </location>
</feature>
<dbReference type="Pfam" id="PF04928">
    <property type="entry name" value="PAP_central"/>
    <property type="match status" value="1"/>
</dbReference>
<protein>
    <recommendedName>
        <fullName evidence="3">polynucleotide adenylyltransferase</fullName>
        <ecNumber evidence="3">2.7.7.19</ecNumber>
    </recommendedName>
</protein>
<dbReference type="InterPro" id="IPR011068">
    <property type="entry name" value="NuclTrfase_I-like_C"/>
</dbReference>
<comment type="similarity">
    <text evidence="2">Belongs to the poly(A) polymerase family.</text>
</comment>
<dbReference type="Pfam" id="PF01909">
    <property type="entry name" value="NTP_transf_2"/>
    <property type="match status" value="1"/>
</dbReference>
<dbReference type="Proteomes" id="UP000193144">
    <property type="component" value="Unassembled WGS sequence"/>
</dbReference>
<evidence type="ECO:0000259" key="12">
    <source>
        <dbReference type="Pfam" id="PF04457"/>
    </source>
</evidence>
<evidence type="ECO:0000256" key="2">
    <source>
        <dbReference type="ARBA" id="ARBA00010912"/>
    </source>
</evidence>
<evidence type="ECO:0000256" key="9">
    <source>
        <dbReference type="SAM" id="MobiDB-lite"/>
    </source>
</evidence>
<dbReference type="GO" id="GO:0006397">
    <property type="term" value="P:mRNA processing"/>
    <property type="evidence" value="ECO:0007669"/>
    <property type="project" value="UniProtKB-KW"/>
</dbReference>
<feature type="domain" description="Polymerase nucleotidyl transferase" evidence="10">
    <location>
        <begin position="671"/>
        <end position="700"/>
    </location>
</feature>
<dbReference type="AlphaFoldDB" id="A0A1Y1ZHP3"/>
<evidence type="ECO:0000259" key="10">
    <source>
        <dbReference type="Pfam" id="PF01909"/>
    </source>
</evidence>
<dbReference type="InterPro" id="IPR009097">
    <property type="entry name" value="Cyclic_Pdiesterase"/>
</dbReference>
<reference evidence="14 15" key="1">
    <citation type="submission" date="2016-07" db="EMBL/GenBank/DDBJ databases">
        <title>Pervasive Adenine N6-methylation of Active Genes in Fungi.</title>
        <authorList>
            <consortium name="DOE Joint Genome Institute"/>
            <person name="Mondo S.J."/>
            <person name="Dannebaum R.O."/>
            <person name="Kuo R.C."/>
            <person name="Labutti K."/>
            <person name="Haridas S."/>
            <person name="Kuo A."/>
            <person name="Salamov A."/>
            <person name="Ahrendt S.R."/>
            <person name="Lipzen A."/>
            <person name="Sullivan W."/>
            <person name="Andreopoulos W.B."/>
            <person name="Clum A."/>
            <person name="Lindquist E."/>
            <person name="Daum C."/>
            <person name="Ramamoorthy G.K."/>
            <person name="Gryganskyi A."/>
            <person name="Culley D."/>
            <person name="Magnuson J.K."/>
            <person name="James T.Y."/>
            <person name="O'Malley M.A."/>
            <person name="Stajich J.E."/>
            <person name="Spatafora J.W."/>
            <person name="Visel A."/>
            <person name="Grigoriev I.V."/>
        </authorList>
    </citation>
    <scope>NUCLEOTIDE SEQUENCE [LARGE SCALE GENOMIC DNA]</scope>
    <source>
        <strain evidence="14 15">CBS 115471</strain>
    </source>
</reference>
<evidence type="ECO:0000256" key="4">
    <source>
        <dbReference type="ARBA" id="ARBA00022664"/>
    </source>
</evidence>
<evidence type="ECO:0000256" key="5">
    <source>
        <dbReference type="ARBA" id="ARBA00022679"/>
    </source>
</evidence>
<dbReference type="Gene3D" id="1.10.1410.10">
    <property type="match status" value="1"/>
</dbReference>
<evidence type="ECO:0000259" key="13">
    <source>
        <dbReference type="Pfam" id="PF04928"/>
    </source>
</evidence>
<sequence>MAAIDESGQFCPLAINSYETALCVIPPAEKCRDVDNLRSLYDKGYGRWPPHVNLMYPFVAPENLQRAKDQIVSKLSKPLPEAIAKTSTVSLGQAGSFSHRTNHTIFVGESKGSTRLLASIRCAALEALGQASTPCHFHLTIGQSEDHSASSRDFLLSKAKLLPSLKFQIGRLAILVRERTPGQDTASSRMRLWGTIDLPAEISPHTSSLSEFWIDAERQQEESLSNQDEEEEDERGSDVAVESSPFNRQPQAGTTYRFERQSKRWETCSSIAEPDDTPENLTISSYNVLIDSEYPPARDRDPLLLETIISKLAKADILVLQEVSDDFLSFLLSDNEVQQNFPFASHGPPSQPDIGPLPSLRNVVVLSRWAFSWVLVPFHRRHKAAVVAYFQGISQKGSSEYLPLVVAGVHLTCGLTDGSVAAKKVQIQNLKNYLSRSHASNPWIIAGDFNITTSSYTIETALKKKAVSAQTCQSLSSIESMMNDAGLLDAWAVARVEAVDHDNLHSNRDSDDLFEGEEGATFDPRVNELAAATSGTSLNRPQRYDRILVRPQGLLQVSGFNRFGFPASHGDDEIVPSDHWGIRCSMKIMSSADHKALDSLEALNANPVQPINVSGDLADTSDLASALSAHQMCPTKEEVQSRDDAFALIKTVLLGSSDDEDTSLSDIPMVIVPVGSYAMGVWTSTSDIDCLCIGSISSKTFFKLARQRVHRAEAQGVRLIRRVEAHTGTMLELSVNGISVDLQYCPAARIVERWAEMSGFHHSDPIFNLSMLSLRKLKPYRDITYIQRTLPSTSTFRTAYRCIKLWAVQRGLYSSRFGYLSGIHLTLMLSSLYKQMVHDAGSVTATDLVATFFHHYAEFDYKNSMIFDPFFHRKTPRYQRSVREPVVMLGFHAPNANVAHTSTVPGLKTLVKELQMASDLLAEDRMTWEAFFGGAVDATTPKDHTAGVTDFLKFYESYAKVDIQYWGRTLRKGKELVGWVESRCLLLVVDIAKVLPHLEVRIWPARFANASAEESETEYNGCYLIGLSKGSEMHMNVSKEDRQVAKNTLQKSLEKFEAQLQADEKYYDPSSCWVGVSLAKPSNVSSFQLDAREWGDYEADVDEDSDEDEDAEDTPEDLEDDKPAAKKVAIRQGPAHTTKPVSSSKLRPASDVLNRLRWDPDLNPSDYIVGYEDRFLGAKETSLERWKTEQTDDEFIPQHRILYFKKKSDGVVVWERKTRIDRIFGSGVGAGEAGLA</sequence>
<dbReference type="GO" id="GO:0003723">
    <property type="term" value="F:RNA binding"/>
    <property type="evidence" value="ECO:0007669"/>
    <property type="project" value="InterPro"/>
</dbReference>
<dbReference type="EC" id="2.7.7.19" evidence="3"/>
<dbReference type="EMBL" id="MCFA01000082">
    <property type="protein sequence ID" value="ORY09756.1"/>
    <property type="molecule type" value="Genomic_DNA"/>
</dbReference>
<keyword evidence="5" id="KW-0808">Transferase</keyword>
<evidence type="ECO:0000259" key="11">
    <source>
        <dbReference type="Pfam" id="PF03372"/>
    </source>
</evidence>
<feature type="compositionally biased region" description="Polar residues" evidence="9">
    <location>
        <begin position="244"/>
        <end position="254"/>
    </location>
</feature>
<proteinExistence type="inferred from homology"/>
<dbReference type="InterPro" id="IPR007012">
    <property type="entry name" value="PolA_pol_cen_dom"/>
</dbReference>
<dbReference type="SUPFAM" id="SSF81301">
    <property type="entry name" value="Nucleotidyltransferase"/>
    <property type="match status" value="1"/>
</dbReference>
<comment type="caution">
    <text evidence="14">The sequence shown here is derived from an EMBL/GenBank/DDBJ whole genome shotgun (WGS) entry which is preliminary data.</text>
</comment>
<feature type="domain" description="Endonuclease/exonuclease/phosphatase" evidence="11">
    <location>
        <begin position="285"/>
        <end position="579"/>
    </location>
</feature>
<evidence type="ECO:0000256" key="8">
    <source>
        <dbReference type="ARBA" id="ARBA00023242"/>
    </source>
</evidence>
<dbReference type="InterPro" id="IPR040459">
    <property type="entry name" value="MJ1316"/>
</dbReference>
<dbReference type="OrthoDB" id="10263155at2759"/>
<evidence type="ECO:0000256" key="1">
    <source>
        <dbReference type="ARBA" id="ARBA00004123"/>
    </source>
</evidence>
<dbReference type="Gene3D" id="3.30.70.590">
    <property type="entry name" value="Poly(A) polymerase predicted RNA binding domain"/>
    <property type="match status" value="1"/>
</dbReference>
<dbReference type="SUPFAM" id="SSF55144">
    <property type="entry name" value="LigT-like"/>
    <property type="match status" value="1"/>
</dbReference>
<dbReference type="Pfam" id="PF04457">
    <property type="entry name" value="MJ1316"/>
    <property type="match status" value="1"/>
</dbReference>
<keyword evidence="15" id="KW-1185">Reference proteome</keyword>
<dbReference type="PANTHER" id="PTHR10682:SF23">
    <property type="entry name" value="POLYNUCLEOTIDE ADENYLYLTRANSFERASE"/>
    <property type="match status" value="1"/>
</dbReference>
<evidence type="ECO:0000313" key="14">
    <source>
        <dbReference type="EMBL" id="ORY09756.1"/>
    </source>
</evidence>
<dbReference type="SUPFAM" id="SSF81631">
    <property type="entry name" value="PAP/OAS1 substrate-binding domain"/>
    <property type="match status" value="1"/>
</dbReference>